<accession>A0A845LA91</accession>
<feature type="domain" description="Pyridoxamine 5'-phosphate oxidase N-terminal" evidence="1">
    <location>
        <begin position="2"/>
        <end position="102"/>
    </location>
</feature>
<dbReference type="PANTHER" id="PTHR34818">
    <property type="entry name" value="PROTEIN BLI-3"/>
    <property type="match status" value="1"/>
</dbReference>
<dbReference type="InterPro" id="IPR011576">
    <property type="entry name" value="Pyridox_Oxase_N"/>
</dbReference>
<dbReference type="EMBL" id="WXEX01000002">
    <property type="protein sequence ID" value="MZP41850.1"/>
    <property type="molecule type" value="Genomic_DNA"/>
</dbReference>
<name>A0A845LA91_HELGE</name>
<protein>
    <submittedName>
        <fullName evidence="2">Pyridoxamine 5'-phosphate oxidase family protein</fullName>
    </submittedName>
</protein>
<evidence type="ECO:0000313" key="3">
    <source>
        <dbReference type="Proteomes" id="UP000471031"/>
    </source>
</evidence>
<dbReference type="AlphaFoldDB" id="A0A845LA91"/>
<dbReference type="Pfam" id="PF01243">
    <property type="entry name" value="PNPOx_N"/>
    <property type="match status" value="1"/>
</dbReference>
<proteinExistence type="predicted"/>
<dbReference type="Gene3D" id="2.30.110.10">
    <property type="entry name" value="Electron Transport, Fmn-binding Protein, Chain A"/>
    <property type="match status" value="1"/>
</dbReference>
<dbReference type="InterPro" id="IPR012349">
    <property type="entry name" value="Split_barrel_FMN-bd"/>
</dbReference>
<comment type="caution">
    <text evidence="2">The sequence shown here is derived from an EMBL/GenBank/DDBJ whole genome shotgun (WGS) entry which is preliminary data.</text>
</comment>
<dbReference type="RefSeq" id="WP_161260446.1">
    <property type="nucleotide sequence ID" value="NZ_JAFBDC010000002.1"/>
</dbReference>
<gene>
    <name evidence="2" type="ORF">GTO89_02235</name>
</gene>
<dbReference type="PANTHER" id="PTHR34818:SF1">
    <property type="entry name" value="PROTEIN BLI-3"/>
    <property type="match status" value="1"/>
</dbReference>
<evidence type="ECO:0000313" key="2">
    <source>
        <dbReference type="EMBL" id="MZP41850.1"/>
    </source>
</evidence>
<dbReference type="InterPro" id="IPR052917">
    <property type="entry name" value="Stress-Dev_Protein"/>
</dbReference>
<sequence>MQEVIQFLNDNTTVFVATIEDGKPRVRPFQFMFEEGGKLYFCTNNTKDVYNQLKHTPFIEFSATSPSFAWVRVSGEVQFSDDVGIKEKILEKRPLVKSIYKTADNPIFEAFYIEHGKAILADFSGNPPKVVNF</sequence>
<organism evidence="2 3">
    <name type="scientific">Heliomicrobium gestii</name>
    <name type="common">Heliobacterium gestii</name>
    <dbReference type="NCBI Taxonomy" id="2699"/>
    <lineage>
        <taxon>Bacteria</taxon>
        <taxon>Bacillati</taxon>
        <taxon>Bacillota</taxon>
        <taxon>Clostridia</taxon>
        <taxon>Eubacteriales</taxon>
        <taxon>Heliobacteriaceae</taxon>
        <taxon>Heliomicrobium</taxon>
    </lineage>
</organism>
<dbReference type="OrthoDB" id="9792542at2"/>
<evidence type="ECO:0000259" key="1">
    <source>
        <dbReference type="Pfam" id="PF01243"/>
    </source>
</evidence>
<reference evidence="2 3" key="1">
    <citation type="submission" date="2020-01" db="EMBL/GenBank/DDBJ databases">
        <title>Whole genome sequence of Heliobacterium gestii DSM 11169.</title>
        <authorList>
            <person name="Kyndt J.A."/>
            <person name="Meyer T.E."/>
        </authorList>
    </citation>
    <scope>NUCLEOTIDE SEQUENCE [LARGE SCALE GENOMIC DNA]</scope>
    <source>
        <strain evidence="2 3">DSM 11169</strain>
    </source>
</reference>
<dbReference type="SUPFAM" id="SSF50475">
    <property type="entry name" value="FMN-binding split barrel"/>
    <property type="match status" value="1"/>
</dbReference>
<keyword evidence="3" id="KW-1185">Reference proteome</keyword>
<dbReference type="Proteomes" id="UP000471031">
    <property type="component" value="Unassembled WGS sequence"/>
</dbReference>